<name>A0ABX0RKW9_9GAMM</name>
<keyword evidence="7" id="KW-1185">Reference proteome</keyword>
<evidence type="ECO:0000313" key="6">
    <source>
        <dbReference type="EMBL" id="NIG18262.1"/>
    </source>
</evidence>
<evidence type="ECO:0000259" key="5">
    <source>
        <dbReference type="PROSITE" id="PS51123"/>
    </source>
</evidence>
<evidence type="ECO:0000256" key="3">
    <source>
        <dbReference type="PROSITE-ProRule" id="PRU00473"/>
    </source>
</evidence>
<dbReference type="InterPro" id="IPR036737">
    <property type="entry name" value="OmpA-like_sf"/>
</dbReference>
<protein>
    <submittedName>
        <fullName evidence="6">OmpA family protein</fullName>
    </submittedName>
</protein>
<evidence type="ECO:0000256" key="1">
    <source>
        <dbReference type="ARBA" id="ARBA00004442"/>
    </source>
</evidence>
<dbReference type="InterPro" id="IPR006664">
    <property type="entry name" value="OMP_bac"/>
</dbReference>
<feature type="compositionally biased region" description="Basic and acidic residues" evidence="4">
    <location>
        <begin position="500"/>
        <end position="520"/>
    </location>
</feature>
<comment type="subcellular location">
    <subcellularLocation>
        <location evidence="1">Cell outer membrane</location>
    </subcellularLocation>
</comment>
<dbReference type="SUPFAM" id="SSF103088">
    <property type="entry name" value="OmpA-like"/>
    <property type="match status" value="1"/>
</dbReference>
<dbReference type="InterPro" id="IPR006665">
    <property type="entry name" value="OmpA-like"/>
</dbReference>
<dbReference type="PRINTS" id="PR01021">
    <property type="entry name" value="OMPADOMAIN"/>
</dbReference>
<dbReference type="InterPro" id="IPR050330">
    <property type="entry name" value="Bact_OuterMem_StrucFunc"/>
</dbReference>
<sequence length="520" mass="57258">MALCVLVLLVAGFLLWRLQRNATDHQQDIDASLPPETYCGPVILVIGDTAPLFGELKHRETRLGWYLNVRQPAELPALVERLAQQYPALLPQLSVMLAIIPGQHTSADVLVQQQGGWLRAVSECRVVLKGLPPLCAVIWGSSVDERTHWFSYTPDHSQFQFHPENDARLSLAEWVTRDPLHFHHALRLQSLMQWYAGQFAASHTASPCQIGVCLTPVPSLPGNLWQQHAVGLTTLSPENYASPPSLPLPDVLLSVMPQRQGISRWLLTARRVGMMLGLFLALAMLASFIHNQRLVRSVADHLALWRSLPEDAIAAKMLARDALIHDRSLLDAWQRSGEPLRFGMGLYQGMRLSAPVNTAIHRWSPPPAPAPVVQQVVQGPQTVRLDSLSLFESGKAALRAGSDKVLINALVGIKARPGWLIVVAGHTDSTGNPRLNQALSLQRAGAVRDWMRDTGDVPESCFAVQGYGQDRPVATNESAEGRALNRRVEISLVPQADACRVPDAHTRSSQDDGHSQSEKE</sequence>
<proteinExistence type="predicted"/>
<organism evidence="6 7">
    <name type="scientific">Candidatus Pantoea communis</name>
    <dbReference type="NCBI Taxonomy" id="2608354"/>
    <lineage>
        <taxon>Bacteria</taxon>
        <taxon>Pseudomonadati</taxon>
        <taxon>Pseudomonadota</taxon>
        <taxon>Gammaproteobacteria</taxon>
        <taxon>Enterobacterales</taxon>
        <taxon>Erwiniaceae</taxon>
        <taxon>Pantoea</taxon>
    </lineage>
</organism>
<accession>A0ABX0RKW9</accession>
<gene>
    <name evidence="6" type="ORF">F3J37_06150</name>
</gene>
<dbReference type="Gene3D" id="3.30.1330.60">
    <property type="entry name" value="OmpA-like domain"/>
    <property type="match status" value="1"/>
</dbReference>
<dbReference type="CDD" id="cd07185">
    <property type="entry name" value="OmpA_C-like"/>
    <property type="match status" value="1"/>
</dbReference>
<dbReference type="PANTHER" id="PTHR30329">
    <property type="entry name" value="STATOR ELEMENT OF FLAGELLAR MOTOR COMPLEX"/>
    <property type="match status" value="1"/>
</dbReference>
<feature type="region of interest" description="Disordered" evidence="4">
    <location>
        <begin position="497"/>
        <end position="520"/>
    </location>
</feature>
<evidence type="ECO:0000256" key="4">
    <source>
        <dbReference type="SAM" id="MobiDB-lite"/>
    </source>
</evidence>
<dbReference type="Proteomes" id="UP001515780">
    <property type="component" value="Unassembled WGS sequence"/>
</dbReference>
<keyword evidence="2 3" id="KW-0472">Membrane</keyword>
<feature type="domain" description="OmpA-like" evidence="5">
    <location>
        <begin position="378"/>
        <end position="496"/>
    </location>
</feature>
<evidence type="ECO:0000256" key="2">
    <source>
        <dbReference type="ARBA" id="ARBA00023136"/>
    </source>
</evidence>
<comment type="caution">
    <text evidence="6">The sequence shown here is derived from an EMBL/GenBank/DDBJ whole genome shotgun (WGS) entry which is preliminary data.</text>
</comment>
<dbReference type="EMBL" id="VWXC01000003">
    <property type="protein sequence ID" value="NIG18262.1"/>
    <property type="molecule type" value="Genomic_DNA"/>
</dbReference>
<reference evidence="6 7" key="1">
    <citation type="journal article" date="2019" name="bioRxiv">
        <title>Bacteria contribute to plant secondary compound degradation in a generalist herbivore system.</title>
        <authorList>
            <person name="Francoeur C.B."/>
            <person name="Khadempour L."/>
            <person name="Moreira-Soto R.D."/>
            <person name="Gotting K."/>
            <person name="Book A.J."/>
            <person name="Pinto-Tomas A.A."/>
            <person name="Keefover-Ring K."/>
            <person name="Currie C.R."/>
        </authorList>
    </citation>
    <scope>NUCLEOTIDE SEQUENCE [LARGE SCALE GENOMIC DNA]</scope>
    <source>
        <strain evidence="6">Al-1710</strain>
    </source>
</reference>
<dbReference type="Pfam" id="PF00691">
    <property type="entry name" value="OmpA"/>
    <property type="match status" value="1"/>
</dbReference>
<evidence type="ECO:0000313" key="7">
    <source>
        <dbReference type="Proteomes" id="UP001515780"/>
    </source>
</evidence>
<dbReference type="PROSITE" id="PS51123">
    <property type="entry name" value="OMPA_2"/>
    <property type="match status" value="1"/>
</dbReference>
<dbReference type="PANTHER" id="PTHR30329:SF20">
    <property type="entry name" value="EXPORTED PROTEIN"/>
    <property type="match status" value="1"/>
</dbReference>